<evidence type="ECO:0000313" key="1">
    <source>
        <dbReference type="EMBL" id="HIT98454.1"/>
    </source>
</evidence>
<sequence length="202" mass="23771">SDFFNNENGQVWDILDTKGSVKYYVYPNVPVIRYNEDATSSSGTDSYLRILKEQMSAYGYVNTTDESEADIMVCMSNFQLFYTNIIWLPSSMIDPYFLFWGGYYPWLYTPVIAETYTNTFFIEMVEAESLRKYRDWYQNTWKPNNPSRNPSGNDVPEEFRPLTIWKCDISGEYTMEEVSVNDSYVFARIPQAFNQSTYMDIK</sequence>
<gene>
    <name evidence="1" type="ORF">IAC44_06415</name>
</gene>
<dbReference type="AlphaFoldDB" id="A0A9D1HBA8"/>
<reference evidence="1" key="1">
    <citation type="submission" date="2020-10" db="EMBL/GenBank/DDBJ databases">
        <authorList>
            <person name="Gilroy R."/>
        </authorList>
    </citation>
    <scope>NUCLEOTIDE SEQUENCE</scope>
    <source>
        <strain evidence="1">1383</strain>
    </source>
</reference>
<accession>A0A9D1HBA8</accession>
<protein>
    <submittedName>
        <fullName evidence="1">Uncharacterized protein</fullName>
    </submittedName>
</protein>
<reference evidence="1" key="2">
    <citation type="journal article" date="2021" name="PeerJ">
        <title>Extensive microbial diversity within the chicken gut microbiome revealed by metagenomics and culture.</title>
        <authorList>
            <person name="Gilroy R."/>
            <person name="Ravi A."/>
            <person name="Getino M."/>
            <person name="Pursley I."/>
            <person name="Horton D.L."/>
            <person name="Alikhan N.F."/>
            <person name="Baker D."/>
            <person name="Gharbi K."/>
            <person name="Hall N."/>
            <person name="Watson M."/>
            <person name="Adriaenssens E.M."/>
            <person name="Foster-Nyarko E."/>
            <person name="Jarju S."/>
            <person name="Secka A."/>
            <person name="Antonio M."/>
            <person name="Oren A."/>
            <person name="Chaudhuri R.R."/>
            <person name="La Ragione R."/>
            <person name="Hildebrand F."/>
            <person name="Pallen M.J."/>
        </authorList>
    </citation>
    <scope>NUCLEOTIDE SEQUENCE</scope>
    <source>
        <strain evidence="1">1383</strain>
    </source>
</reference>
<feature type="non-terminal residue" evidence="1">
    <location>
        <position position="1"/>
    </location>
</feature>
<organism evidence="1 2">
    <name type="scientific">Candidatus Merdimorpha stercoravium</name>
    <dbReference type="NCBI Taxonomy" id="2840863"/>
    <lineage>
        <taxon>Bacteria</taxon>
        <taxon>Pseudomonadati</taxon>
        <taxon>Bacteroidota</taxon>
        <taxon>Flavobacteriia</taxon>
        <taxon>Flavobacteriales</taxon>
        <taxon>Candidatus Merdimorpha</taxon>
    </lineage>
</organism>
<dbReference type="Gene3D" id="3.30.160.670">
    <property type="match status" value="1"/>
</dbReference>
<dbReference type="Proteomes" id="UP000824161">
    <property type="component" value="Unassembled WGS sequence"/>
</dbReference>
<comment type="caution">
    <text evidence="1">The sequence shown here is derived from an EMBL/GenBank/DDBJ whole genome shotgun (WGS) entry which is preliminary data.</text>
</comment>
<name>A0A9D1HBA8_9FLAO</name>
<proteinExistence type="predicted"/>
<dbReference type="EMBL" id="DVLY01000158">
    <property type="protein sequence ID" value="HIT98454.1"/>
    <property type="molecule type" value="Genomic_DNA"/>
</dbReference>
<evidence type="ECO:0000313" key="2">
    <source>
        <dbReference type="Proteomes" id="UP000824161"/>
    </source>
</evidence>